<evidence type="ECO:0000256" key="7">
    <source>
        <dbReference type="SAM" id="MobiDB-lite"/>
    </source>
</evidence>
<dbReference type="PANTHER" id="PTHR43178:SF5">
    <property type="entry name" value="LIPOAMIDE ACYLTRANSFERASE COMPONENT OF BRANCHED-CHAIN ALPHA-KETO ACID DEHYDROGENASE COMPLEX, MITOCHONDRIAL"/>
    <property type="match status" value="1"/>
</dbReference>
<feature type="region of interest" description="Disordered" evidence="7">
    <location>
        <begin position="194"/>
        <end position="252"/>
    </location>
</feature>
<keyword evidence="3 6" id="KW-0808">Transferase</keyword>
<feature type="domain" description="Lipoyl-binding" evidence="8">
    <location>
        <begin position="120"/>
        <end position="195"/>
    </location>
</feature>
<feature type="region of interest" description="Disordered" evidence="7">
    <location>
        <begin position="77"/>
        <end position="138"/>
    </location>
</feature>
<evidence type="ECO:0000256" key="3">
    <source>
        <dbReference type="ARBA" id="ARBA00022679"/>
    </source>
</evidence>
<gene>
    <name evidence="10" type="primary">aceF</name>
    <name evidence="10" type="ORF">CENDO_07850</name>
</gene>
<dbReference type="Gene3D" id="4.10.320.10">
    <property type="entry name" value="E3-binding domain"/>
    <property type="match status" value="1"/>
</dbReference>
<dbReference type="AlphaFoldDB" id="A0A4P7QIV4"/>
<feature type="region of interest" description="Disordered" evidence="7">
    <location>
        <begin position="313"/>
        <end position="376"/>
    </location>
</feature>
<dbReference type="Pfam" id="PF00364">
    <property type="entry name" value="Biotin_lipoyl"/>
    <property type="match status" value="4"/>
</dbReference>
<dbReference type="InterPro" id="IPR023213">
    <property type="entry name" value="CAT-like_dom_sf"/>
</dbReference>
<evidence type="ECO:0000256" key="4">
    <source>
        <dbReference type="ARBA" id="ARBA00022823"/>
    </source>
</evidence>
<feature type="compositionally biased region" description="Low complexity" evidence="7">
    <location>
        <begin position="561"/>
        <end position="572"/>
    </location>
</feature>
<keyword evidence="5 6" id="KW-0012">Acyltransferase</keyword>
<comment type="cofactor">
    <cofactor evidence="1 6">
        <name>(R)-lipoate</name>
        <dbReference type="ChEBI" id="CHEBI:83088"/>
    </cofactor>
</comment>
<dbReference type="GO" id="GO:0031405">
    <property type="term" value="F:lipoic acid binding"/>
    <property type="evidence" value="ECO:0007669"/>
    <property type="project" value="TreeGrafter"/>
</dbReference>
<dbReference type="SUPFAM" id="SSF51230">
    <property type="entry name" value="Single hybrid motif"/>
    <property type="match status" value="4"/>
</dbReference>
<keyword evidence="11" id="KW-1185">Reference proteome</keyword>
<feature type="compositionally biased region" description="Acidic residues" evidence="7">
    <location>
        <begin position="344"/>
        <end position="359"/>
    </location>
</feature>
<feature type="region of interest" description="Disordered" evidence="7">
    <location>
        <begin position="561"/>
        <end position="587"/>
    </location>
</feature>
<evidence type="ECO:0000259" key="8">
    <source>
        <dbReference type="PROSITE" id="PS50968"/>
    </source>
</evidence>
<organism evidence="10 11">
    <name type="scientific">Corynebacterium endometrii</name>
    <dbReference type="NCBI Taxonomy" id="2488819"/>
    <lineage>
        <taxon>Bacteria</taxon>
        <taxon>Bacillati</taxon>
        <taxon>Actinomycetota</taxon>
        <taxon>Actinomycetes</taxon>
        <taxon>Mycobacteriales</taxon>
        <taxon>Corynebacteriaceae</taxon>
        <taxon>Corynebacterium</taxon>
    </lineage>
</organism>
<dbReference type="PROSITE" id="PS51826">
    <property type="entry name" value="PSBD"/>
    <property type="match status" value="1"/>
</dbReference>
<dbReference type="InterPro" id="IPR004167">
    <property type="entry name" value="PSBD"/>
</dbReference>
<keyword evidence="10" id="KW-0670">Pyruvate</keyword>
<dbReference type="InterPro" id="IPR050743">
    <property type="entry name" value="2-oxoacid_DH_E2_comp"/>
</dbReference>
<dbReference type="GO" id="GO:0005737">
    <property type="term" value="C:cytoplasm"/>
    <property type="evidence" value="ECO:0007669"/>
    <property type="project" value="TreeGrafter"/>
</dbReference>
<dbReference type="SUPFAM" id="SSF47005">
    <property type="entry name" value="Peripheral subunit-binding domain of 2-oxo acid dehydrogenase complex"/>
    <property type="match status" value="1"/>
</dbReference>
<dbReference type="OrthoDB" id="9805770at2"/>
<evidence type="ECO:0000256" key="1">
    <source>
        <dbReference type="ARBA" id="ARBA00001938"/>
    </source>
</evidence>
<protein>
    <recommendedName>
        <fullName evidence="6">Dihydrolipoamide acetyltransferase component of pyruvate dehydrogenase complex</fullName>
        <ecNumber evidence="6">2.3.1.-</ecNumber>
    </recommendedName>
</protein>
<feature type="compositionally biased region" description="Basic and acidic residues" evidence="7">
    <location>
        <begin position="441"/>
        <end position="505"/>
    </location>
</feature>
<dbReference type="EC" id="2.3.1.-" evidence="6"/>
<dbReference type="PROSITE" id="PS50968">
    <property type="entry name" value="BIOTINYL_LIPOYL"/>
    <property type="match status" value="4"/>
</dbReference>
<evidence type="ECO:0000313" key="11">
    <source>
        <dbReference type="Proteomes" id="UP000296352"/>
    </source>
</evidence>
<feature type="compositionally biased region" description="Low complexity" evidence="7">
    <location>
        <begin position="195"/>
        <end position="204"/>
    </location>
</feature>
<dbReference type="EMBL" id="CP039247">
    <property type="protein sequence ID" value="QCB28844.1"/>
    <property type="molecule type" value="Genomic_DNA"/>
</dbReference>
<dbReference type="Pfam" id="PF02817">
    <property type="entry name" value="E3_binding"/>
    <property type="match status" value="1"/>
</dbReference>
<dbReference type="CDD" id="cd06849">
    <property type="entry name" value="lipoyl_domain"/>
    <property type="match status" value="4"/>
</dbReference>
<dbReference type="RefSeq" id="WP_136141528.1">
    <property type="nucleotide sequence ID" value="NZ_CP039247.1"/>
</dbReference>
<evidence type="ECO:0000259" key="9">
    <source>
        <dbReference type="PROSITE" id="PS51826"/>
    </source>
</evidence>
<feature type="compositionally biased region" description="Basic and acidic residues" evidence="7">
    <location>
        <begin position="330"/>
        <end position="343"/>
    </location>
</feature>
<dbReference type="InterPro" id="IPR014276">
    <property type="entry name" value="2-oxoglutarate_DH_E2"/>
</dbReference>
<accession>A0A4P7QIV4</accession>
<comment type="similarity">
    <text evidence="2 6">Belongs to the 2-oxoacid dehydrogenase family.</text>
</comment>
<evidence type="ECO:0000256" key="5">
    <source>
        <dbReference type="ARBA" id="ARBA00023315"/>
    </source>
</evidence>
<dbReference type="PROSITE" id="PS00189">
    <property type="entry name" value="LIPOYL"/>
    <property type="match status" value="4"/>
</dbReference>
<evidence type="ECO:0000256" key="6">
    <source>
        <dbReference type="RuleBase" id="RU003423"/>
    </source>
</evidence>
<dbReference type="InterPro" id="IPR036625">
    <property type="entry name" value="E3-bd_dom_sf"/>
</dbReference>
<keyword evidence="4 6" id="KW-0450">Lipoyl</keyword>
<dbReference type="Gene3D" id="3.30.559.10">
    <property type="entry name" value="Chloramphenicol acetyltransferase-like domain"/>
    <property type="match status" value="1"/>
</dbReference>
<feature type="region of interest" description="Disordered" evidence="7">
    <location>
        <begin position="433"/>
        <end position="521"/>
    </location>
</feature>
<feature type="compositionally biased region" description="Acidic residues" evidence="7">
    <location>
        <begin position="317"/>
        <end position="329"/>
    </location>
</feature>
<dbReference type="InterPro" id="IPR000089">
    <property type="entry name" value="Biotin_lipoyl"/>
</dbReference>
<feature type="domain" description="Lipoyl-binding" evidence="8">
    <location>
        <begin position="238"/>
        <end position="313"/>
    </location>
</feature>
<dbReference type="KEGG" id="cee:CENDO_07850"/>
<evidence type="ECO:0000313" key="10">
    <source>
        <dbReference type="EMBL" id="QCB28844.1"/>
    </source>
</evidence>
<feature type="domain" description="Lipoyl-binding" evidence="8">
    <location>
        <begin position="2"/>
        <end position="77"/>
    </location>
</feature>
<reference evidence="10 11" key="1">
    <citation type="submission" date="2019-04" db="EMBL/GenBank/DDBJ databases">
        <title>Corynebacterium endometrii sp. nov., isolated from the uterus of a cow with endometritis.</title>
        <authorList>
            <person name="Ballas P."/>
            <person name="Ruckert C."/>
            <person name="Wagener K."/>
            <person name="Drillich M."/>
            <person name="Kaempfer P."/>
            <person name="Busse H.-J."/>
            <person name="Ehling-Schulz M."/>
        </authorList>
    </citation>
    <scope>NUCLEOTIDE SEQUENCE [LARGE SCALE GENOMIC DNA]</scope>
    <source>
        <strain evidence="10 11">LMM-1653</strain>
    </source>
</reference>
<evidence type="ECO:0000256" key="2">
    <source>
        <dbReference type="ARBA" id="ARBA00007317"/>
    </source>
</evidence>
<name>A0A4P7QIV4_9CORY</name>
<feature type="domain" description="Peripheral subunit-binding (PSBD)" evidence="9">
    <location>
        <begin position="522"/>
        <end position="559"/>
    </location>
</feature>
<dbReference type="InterPro" id="IPR001078">
    <property type="entry name" value="2-oxoacid_DH_actylTfrase"/>
</dbReference>
<dbReference type="NCBIfam" id="TIGR02927">
    <property type="entry name" value="SucB_Actino"/>
    <property type="match status" value="1"/>
</dbReference>
<feature type="compositionally biased region" description="Basic and acidic residues" evidence="7">
    <location>
        <begin position="205"/>
        <end position="229"/>
    </location>
</feature>
<dbReference type="InterPro" id="IPR003016">
    <property type="entry name" value="2-oxoA_DH_lipoyl-BS"/>
</dbReference>
<dbReference type="Pfam" id="PF00198">
    <property type="entry name" value="2-oxoacid_dh"/>
    <property type="match status" value="1"/>
</dbReference>
<dbReference type="Proteomes" id="UP000296352">
    <property type="component" value="Chromosome"/>
</dbReference>
<dbReference type="FunFam" id="3.30.559.10:FF:000007">
    <property type="entry name" value="Dihydrolipoamide acetyltransferase component of pyruvate dehydrogenase complex"/>
    <property type="match status" value="1"/>
</dbReference>
<dbReference type="InterPro" id="IPR011053">
    <property type="entry name" value="Single_hybrid_motif"/>
</dbReference>
<dbReference type="PANTHER" id="PTHR43178">
    <property type="entry name" value="DIHYDROLIPOAMIDE ACETYLTRANSFERASE COMPONENT OF PYRUVATE DEHYDROGENASE COMPLEX"/>
    <property type="match status" value="1"/>
</dbReference>
<sequence>MAHSVEMPELGESVTEGTITQWLKSVGDTVEVDEPLLEVSTDKVDTEIPSPVAGTILEIKAEEDDTVDVGAVIAIIGDEGESADSSDDDAAEEEANDEAEDNESADSDSSDAEASESGDATDVEMPELGESVTEGTITQWLKSVGDDVEVDEPLLEVSTDKVDTEIPSPLAGKLLEILAEEDDTVDVGAVIAKIGSGSAPSSSSKSEEKKEDKAEEKDEPKTEEKEEKKPSKKSSGSATEVAMPELGESVTEGTITQWLKSVGDTVEVDEPLLEVSTDKVDTEVPSPVAGTILEILAEEDDTVDVGAIIVKIGDADAAGDSDDSDDDVPSEEHIEEAESKEDNDTVDEAADDSDADSGDATDVSMPELGESVTEGTITQWLKSVGDTVEVDEPLLEVSTDKVDTEVPSPVAGTLLEILAEEDDTVDVGAVIAKIGSGSASSKKEDKASSKKEDKPEEDSKKKEDAKEAGKKADKAEKDESAEKVDDSKKDESKAEKKDKTEKSDPKSSGASTKVDNGDNVPYVTPLVRKLADKHGVDLNTIEGTGVGGRIRKQDVLAAAKGEAPAAESAPAESGKRSNWSTKSVDPEKAELIGTTQKVNRIREITASKMVEALQVSAQLTHVQEVDVTAIADLRKKSKPAFAEKYGANLTYLPFFVKAAVEALVSHPNVNASYNPDTKEMTYHADVNVAIAVDTPKGLLTPVIHKAQDKPLPEIAQAIAELADKARNNKLKPNDLTGATFTITNIGSEGALLDTPILVPPQAGILGTAAITKRPVVVTEDGQDAIAIRQMCYLPFTYDHQVVDGADAGRFITTIKDRLETADFESDLAL</sequence>
<dbReference type="SUPFAM" id="SSF52777">
    <property type="entry name" value="CoA-dependent acyltransferases"/>
    <property type="match status" value="1"/>
</dbReference>
<feature type="compositionally biased region" description="Acidic residues" evidence="7">
    <location>
        <begin position="78"/>
        <end position="127"/>
    </location>
</feature>
<dbReference type="Gene3D" id="2.40.50.100">
    <property type="match status" value="4"/>
</dbReference>
<dbReference type="GO" id="GO:0016407">
    <property type="term" value="F:acetyltransferase activity"/>
    <property type="evidence" value="ECO:0007669"/>
    <property type="project" value="TreeGrafter"/>
</dbReference>
<proteinExistence type="inferred from homology"/>
<feature type="domain" description="Lipoyl-binding" evidence="8">
    <location>
        <begin position="360"/>
        <end position="435"/>
    </location>
</feature>